<dbReference type="EMBL" id="CWKI01000003">
    <property type="protein sequence ID" value="CTR06049.1"/>
    <property type="molecule type" value="Genomic_DNA"/>
</dbReference>
<dbReference type="PROSITE" id="PS50097">
    <property type="entry name" value="BTB"/>
    <property type="match status" value="1"/>
</dbReference>
<gene>
    <name evidence="2" type="primary">FGENESH: predicted gene_3.361</name>
    <name evidence="2" type="ORF">BN2166_0019100</name>
</gene>
<dbReference type="AlphaFoldDB" id="A0A0K3C8J2"/>
<name>A0A0K3C8J2_RHOTO</name>
<dbReference type="Proteomes" id="UP000199069">
    <property type="component" value="Unassembled WGS sequence"/>
</dbReference>
<protein>
    <submittedName>
        <fullName evidence="2">BY PROTMAP: gi|472586671|gb|EMS24190.1| BTB/POZ-like domain containing protein [Rhodosporidium toruloides NP11] gi|647398083|emb|CDR41710.1| RHTO0S06e04610g1_1 [Rhodosporidium toruloides]</fullName>
    </submittedName>
</protein>
<keyword evidence="3" id="KW-1185">Reference proteome</keyword>
<dbReference type="STRING" id="5286.A0A0K3C8J2"/>
<dbReference type="InterPro" id="IPR000210">
    <property type="entry name" value="BTB/POZ_dom"/>
</dbReference>
<dbReference type="Gene3D" id="3.30.710.10">
    <property type="entry name" value="Potassium Channel Kv1.1, Chain A"/>
    <property type="match status" value="1"/>
</dbReference>
<accession>A0A0K3C8J2</accession>
<proteinExistence type="predicted"/>
<evidence type="ECO:0000313" key="3">
    <source>
        <dbReference type="Proteomes" id="UP000199069"/>
    </source>
</evidence>
<evidence type="ECO:0000313" key="2">
    <source>
        <dbReference type="EMBL" id="CTR06049.1"/>
    </source>
</evidence>
<evidence type="ECO:0000259" key="1">
    <source>
        <dbReference type="PROSITE" id="PS50097"/>
    </source>
</evidence>
<organism evidence="2 3">
    <name type="scientific">Rhodotorula toruloides</name>
    <name type="common">Yeast</name>
    <name type="synonym">Rhodosporidium toruloides</name>
    <dbReference type="NCBI Taxonomy" id="5286"/>
    <lineage>
        <taxon>Eukaryota</taxon>
        <taxon>Fungi</taxon>
        <taxon>Dikarya</taxon>
        <taxon>Basidiomycota</taxon>
        <taxon>Pucciniomycotina</taxon>
        <taxon>Microbotryomycetes</taxon>
        <taxon>Sporidiobolales</taxon>
        <taxon>Sporidiobolaceae</taxon>
        <taxon>Rhodotorula</taxon>
    </lineage>
</organism>
<dbReference type="InterPro" id="IPR011333">
    <property type="entry name" value="SKP1/BTB/POZ_sf"/>
</dbReference>
<sequence length="460" mass="51140">MADPAAQNAANPAPAPFEQKLVKFDLEGHFHYTFTVDLELDLTDPTLDKKFKLEGVPLAGEWTCVCRRDGVDMVLEVLHGVLPVAFFGKHVDIVLKVYWRDVYASNFLGLSRFEDGPMPAANPQKPGTGYGGFRIDMSPHILETAATTSSGRFDVKTHRSYRLSMVIHSRGLETTPEAEMLIKRMPELDLIATPHNIRLFFPAHGADLWAESTLLSRSSPYFKMLLPSGFSESNTVCPCATCVRSRRLECRATSPNVAAQIFDDSDDETDELYFKKHPPRQDVRDEPQCTHKEIKITETAFTTYRAVLAFLRTGFIAFAPLSSTLLSSSPADAPTRASRIEAVVSTDPTLPYPVSPKSTFRLAHLLELDNLQELCLANLAKQLTVDCAAVELFSTSVRYDDWRKVVLDFVADNCDAVTASSAWAEVTEKVKRDEIRGSGPIMLELFERKVPKTAQSCVAT</sequence>
<feature type="domain" description="BTB" evidence="1">
    <location>
        <begin position="195"/>
        <end position="320"/>
    </location>
</feature>
<dbReference type="OMA" id="CTHKEIK"/>
<reference evidence="2 3" key="1">
    <citation type="submission" date="2015-07" db="EMBL/GenBank/DDBJ databases">
        <authorList>
            <person name="Cajimat M.N.B."/>
            <person name="Milazzo M.L."/>
            <person name="Fulhorst C.F."/>
        </authorList>
    </citation>
    <scope>NUCLEOTIDE SEQUENCE [LARGE SCALE GENOMIC DNA]</scope>
    <source>
        <strain evidence="2">Single colony</strain>
    </source>
</reference>